<dbReference type="Gene3D" id="1.50.10.150">
    <property type="entry name" value="Voltage-dependent anion channel"/>
    <property type="match status" value="1"/>
</dbReference>
<gene>
    <name evidence="6" type="ORF">GGQ66_003320</name>
</gene>
<evidence type="ECO:0000256" key="4">
    <source>
        <dbReference type="ARBA" id="ARBA00023136"/>
    </source>
</evidence>
<reference evidence="6 7" key="1">
    <citation type="submission" date="2020-08" db="EMBL/GenBank/DDBJ databases">
        <title>Genomic Encyclopedia of Type Strains, Phase IV (KMG-IV): sequencing the most valuable type-strain genomes for metagenomic binning, comparative biology and taxonomic classification.</title>
        <authorList>
            <person name="Goeker M."/>
        </authorList>
    </citation>
    <scope>NUCLEOTIDE SEQUENCE [LARGE SCALE GENOMIC DNA]</scope>
    <source>
        <strain evidence="6 7">DSM 26385</strain>
    </source>
</reference>
<evidence type="ECO:0000313" key="6">
    <source>
        <dbReference type="EMBL" id="MBB4104741.1"/>
    </source>
</evidence>
<accession>A0A7W6K3V5</accession>
<organism evidence="6 7">
    <name type="scientific">Allorhizobium borbori</name>
    <dbReference type="NCBI Taxonomy" id="485907"/>
    <lineage>
        <taxon>Bacteria</taxon>
        <taxon>Pseudomonadati</taxon>
        <taxon>Pseudomonadota</taxon>
        <taxon>Alphaproteobacteria</taxon>
        <taxon>Hyphomicrobiales</taxon>
        <taxon>Rhizobiaceae</taxon>
        <taxon>Rhizobium/Agrobacterium group</taxon>
        <taxon>Allorhizobium</taxon>
    </lineage>
</organism>
<dbReference type="PANTHER" id="PTHR37955:SF1">
    <property type="entry name" value="DEP DOMAIN-CONTAINING PROTEIN"/>
    <property type="match status" value="1"/>
</dbReference>
<feature type="transmembrane region" description="Helical" evidence="5">
    <location>
        <begin position="164"/>
        <end position="182"/>
    </location>
</feature>
<feature type="transmembrane region" description="Helical" evidence="5">
    <location>
        <begin position="133"/>
        <end position="152"/>
    </location>
</feature>
<feature type="transmembrane region" description="Helical" evidence="5">
    <location>
        <begin position="45"/>
        <end position="65"/>
    </location>
</feature>
<name>A0A7W6K3V5_9HYPH</name>
<evidence type="ECO:0000256" key="3">
    <source>
        <dbReference type="ARBA" id="ARBA00022989"/>
    </source>
</evidence>
<dbReference type="InterPro" id="IPR052951">
    <property type="entry name" value="Tellurite_res_ion_channel"/>
</dbReference>
<feature type="transmembrane region" description="Helical" evidence="5">
    <location>
        <begin position="71"/>
        <end position="96"/>
    </location>
</feature>
<proteinExistence type="predicted"/>
<evidence type="ECO:0000256" key="2">
    <source>
        <dbReference type="ARBA" id="ARBA00022692"/>
    </source>
</evidence>
<sequence length="225" mass="23920">MVAGGAIPYAPDLAASIWSIAVVLHLGVGVWLFRSLLNAPREAAALTPPLLIPLVGNVVAPIFGARLGFTGLSWMLFGIGIVLWVSVQPLLLGRIFSGPPLPERLRPTLVIFLAPPAVSSVALAQLTGSFGPVSLALFGYATFLVLVYLVMIRDFLRVPFAMSWWGLTFPTATFTVAALLAAESYSADWQAPALWFVLAAASAILAVVTARTLKALFDGHLLQPE</sequence>
<dbReference type="GO" id="GO:0046583">
    <property type="term" value="F:monoatomic cation efflux transmembrane transporter activity"/>
    <property type="evidence" value="ECO:0007669"/>
    <property type="project" value="TreeGrafter"/>
</dbReference>
<feature type="transmembrane region" description="Helical" evidence="5">
    <location>
        <begin position="108"/>
        <end position="127"/>
    </location>
</feature>
<comment type="subcellular location">
    <subcellularLocation>
        <location evidence="1">Membrane</location>
        <topology evidence="1">Multi-pass membrane protein</topology>
    </subcellularLocation>
</comment>
<dbReference type="GO" id="GO:0005886">
    <property type="term" value="C:plasma membrane"/>
    <property type="evidence" value="ECO:0007669"/>
    <property type="project" value="TreeGrafter"/>
</dbReference>
<evidence type="ECO:0000256" key="1">
    <source>
        <dbReference type="ARBA" id="ARBA00004141"/>
    </source>
</evidence>
<dbReference type="AlphaFoldDB" id="A0A7W6K3V5"/>
<evidence type="ECO:0000313" key="7">
    <source>
        <dbReference type="Proteomes" id="UP000584824"/>
    </source>
</evidence>
<keyword evidence="4 5" id="KW-0472">Membrane</keyword>
<comment type="caution">
    <text evidence="6">The sequence shown here is derived from an EMBL/GenBank/DDBJ whole genome shotgun (WGS) entry which is preliminary data.</text>
</comment>
<dbReference type="EMBL" id="JACIDU010000014">
    <property type="protein sequence ID" value="MBB4104741.1"/>
    <property type="molecule type" value="Genomic_DNA"/>
</dbReference>
<keyword evidence="3 5" id="KW-1133">Transmembrane helix</keyword>
<dbReference type="Proteomes" id="UP000584824">
    <property type="component" value="Unassembled WGS sequence"/>
</dbReference>
<feature type="transmembrane region" description="Helical" evidence="5">
    <location>
        <begin position="15"/>
        <end position="33"/>
    </location>
</feature>
<dbReference type="PANTHER" id="PTHR37955">
    <property type="entry name" value="TELLURITE RESISTANCE PROTEIN TEHA"/>
    <property type="match status" value="1"/>
</dbReference>
<dbReference type="InterPro" id="IPR038665">
    <property type="entry name" value="Voltage-dep_anion_channel_sf"/>
</dbReference>
<keyword evidence="7" id="KW-1185">Reference proteome</keyword>
<dbReference type="InterPro" id="IPR004695">
    <property type="entry name" value="SLAC1/Mae1/Ssu1/TehA"/>
</dbReference>
<evidence type="ECO:0000256" key="5">
    <source>
        <dbReference type="SAM" id="Phobius"/>
    </source>
</evidence>
<feature type="transmembrane region" description="Helical" evidence="5">
    <location>
        <begin position="194"/>
        <end position="213"/>
    </location>
</feature>
<keyword evidence="2 5" id="KW-0812">Transmembrane</keyword>
<protein>
    <submittedName>
        <fullName evidence="6">Tellurite resistance protein</fullName>
    </submittedName>
</protein>
<dbReference type="Pfam" id="PF03595">
    <property type="entry name" value="SLAC1"/>
    <property type="match status" value="1"/>
</dbReference>